<feature type="domain" description="DUF6443" evidence="2">
    <location>
        <begin position="1109"/>
        <end position="1240"/>
    </location>
</feature>
<comment type="caution">
    <text evidence="3">The sequence shown here is derived from an EMBL/GenBank/DDBJ whole genome shotgun (WGS) entry which is preliminary data.</text>
</comment>
<organism evidence="3 4">
    <name type="scientific">Flavilitoribacter nigricans (strain ATCC 23147 / DSM 23189 / NBRC 102662 / NCIMB 1420 / SS-2)</name>
    <name type="common">Lewinella nigricans</name>
    <dbReference type="NCBI Taxonomy" id="1122177"/>
    <lineage>
        <taxon>Bacteria</taxon>
        <taxon>Pseudomonadati</taxon>
        <taxon>Bacteroidota</taxon>
        <taxon>Saprospiria</taxon>
        <taxon>Saprospirales</taxon>
        <taxon>Lewinellaceae</taxon>
        <taxon>Flavilitoribacter</taxon>
    </lineage>
</organism>
<dbReference type="Pfam" id="PF15639">
    <property type="entry name" value="Tox-MPTase3"/>
    <property type="match status" value="1"/>
</dbReference>
<feature type="domain" description="Tox-MPTase3" evidence="1">
    <location>
        <begin position="1982"/>
        <end position="2127"/>
    </location>
</feature>
<sequence length="2177" mass="241430">MNNITVPHYRSLPWICLLIVCPIFSVAFGQGEPGDPGGGPNFAAMRALSLRNKLIVPPSPEAASLGKFGEIQISHYTGALNYSIALPTVGDGKLAWSFSLRYDGSGNKPAQIHGQVGQGWSLEGIGVITRTVRGNPDIDLNYYNASKAWQNNTTTNNNLIAENSFLDSVARGRIETQPDLYHYNFGGHSGKFYIKPDKTIFFEDEVNLLITPTFQTSGFANVNGDILSFSIRDASGYTYVFEYPERTYLQMEPTTGYSPAHTNFEYNSAWYLKEVTHPNGSVVGKLTFLYDQTATYFTPLINVKLNESMTYPQAQNVCGNNYGCGNPSAPTYSYTTYSNTSIRYRKAIKEVAFYKNTNLIEKITFFNSANTYVGNYGNFKLDRIEVKRGPTTSTKLWYKGVFTYDGSTGRLTLKSFKETTGTVEKEPYFFTYNSTVLPVPTTIEQDFWGYYNSNGGPGMIHPYYQNCSSTATYPGNGNRSPDISRMQAGILTKITYPTKGYTEIEYEAHKVGPYDCHTSDQTIGGLRVKEVRHYAKGTTLAHKIQYKYTLSLTSSASSGKLIHRLNYSTNNTNIHYGMNCAAPCCEVSTTYTCSSTTLSPYLIMTPGAVDGPHVGYSRVEEINAGRTVYGFRNSFVDGSSSHSNGDLISKEIYDANNNLLERTAYTYWADGSTGPLPTMYSMVAEAKSEQDNKSLLCQIGTTYEWRLQCCASGAGTGGCLQNKTFDSKLERQYAAIRRRKKYITKEVMTYNSLPYTLTQTSLVKQVEYKYDDLNIFQPTEIKVLDGAGVEISKTIHRYPTVSGPGVPSGMVLARMFSEPVESQNFIKGVHVYSTKKDFKTSSPYIPVTFYEKLGTGAYTTVETANTNDIYSNYTSVTRQYDVPNSYIWTGDGARLTAIVRNAAVNEVAYTSFDSPFTYQGGWTNFTAADIKYAGGASGDGYYQASSGAVTLSSPILPTGKYILSYYTKGGTVAVTPSTSGATILRTTVQSPMLTNGPYGWKYTEHLINKTSTGVYQISIPANAWLDELRIYPADAQMETVSYDRDRYLPQCMSGVDGKVNRFVYDDLNRLIIVKNPRDEIVTMLDYYYQNGSNAYNGIYQRSIKQAGVLTVSAANALPGSALLQSFRYFDGLGRDDQTVAIDWSPDSLEAVTFYTYDTYGRQAKRYLPYTVAANNHTLSGAYQAAPTSAQISFYNDLYMSTTEGTYAVAEQLLEVSPLSRVQGTKSAGAAWSTKPTAVSYTFNGVNEVRNPQVSGQYFAANTLFKVRNTDEDNKVATTYSDLLGRKIMQDIGGLKTYYLYDNYGNLTQVIQPEGAKLLHSTSTNIHTTASIQSRSFLYTYDSRFRLSTKKIPGTGGNYTYQYDRLDRPVLVTDPRGFKTFTKYDILSRPILTGKYTGSTNPTGSEGLYENKATTGHFYTTTLSYPTTGTEIYTVNYYDDYDYDANYVDNITYTVPSQSIHYSDPVYTAVRGQPTGQKAGVLTTAGTAPTVFVSNTPFYNFYGQVIHIKESHPYSGNNLSWTQYHFAGWPLRTRLQQTAYVAGQSKNYVINGEMTYDHAGRKRKTYHQIGDTGPEVEISSLHYNKIEQVDEQIIGQGQTVNYTYNIRGWLTAINNPGTCSTDDLFSMSINYHTANSNLGSTALYNGNISSIEWRTGASCLVNGVSRNKAAYGFTYDSANRLTKAKYGEYNSSNSWISGNVDRYTVDNLAYDDNGNITTIKRRGLTGTGTYGIIDDLTYTYSGTVPNQLTGIAEASLLDRGFKKVSAGASGYTYDNNGNVTVDGYRGITGTTYHPHDLPSKVTYSATKYIEYTYDALGRKWKSKTVDGATTTEKTYLGGIEYVGSNLEAIYHPEGRAVPSGATYEYQYTIRDHLGNSRVMFKMVGTTATIIQEGHYYPFGMEMEGFSTGNDPYRYNGMEWQADLGLGMYDYGARWYDPSIGRWNALDPLAEKFPSESPFNYVGNSPISNIDVGGKYKLPVEFIQKYPNFAKYLQQNVRNDVMNSPAILSALARHTAADSPNGIGNLSPEQVENAVSWGSGPEILVVSDPGGFSGAHGYYYDGQIQLSTKDIEALEAVLAGDGSNLEKLQALLPTYMTLLHETVHYGDYLDGLRQDGGEPGVEFEIDVWGLKGENDDGTKWNAARFFPDEYEDVQGLINAINEFLNSGRSDLLPTVPKNE</sequence>
<dbReference type="InterPro" id="IPR022385">
    <property type="entry name" value="Rhs_assc_core"/>
</dbReference>
<dbReference type="NCBIfam" id="TIGR03696">
    <property type="entry name" value="Rhs_assc_core"/>
    <property type="match status" value="1"/>
</dbReference>
<dbReference type="Proteomes" id="UP000223913">
    <property type="component" value="Unassembled WGS sequence"/>
</dbReference>
<dbReference type="RefSeq" id="WP_099155798.1">
    <property type="nucleotide sequence ID" value="NZ_PDUD01000074.1"/>
</dbReference>
<evidence type="ECO:0000259" key="2">
    <source>
        <dbReference type="Pfam" id="PF20041"/>
    </source>
</evidence>
<protein>
    <submittedName>
        <fullName evidence="3">Uncharacterized protein</fullName>
    </submittedName>
</protein>
<name>A0A2D0MX19_FLAN2</name>
<dbReference type="InterPro" id="IPR028913">
    <property type="entry name" value="Tox-MPTase3_dom"/>
</dbReference>
<dbReference type="EMBL" id="PDUD01000074">
    <property type="protein sequence ID" value="PHN00804.1"/>
    <property type="molecule type" value="Genomic_DNA"/>
</dbReference>
<dbReference type="Pfam" id="PF20041">
    <property type="entry name" value="DUF6443"/>
    <property type="match status" value="1"/>
</dbReference>
<evidence type="ECO:0000259" key="1">
    <source>
        <dbReference type="Pfam" id="PF15639"/>
    </source>
</evidence>
<proteinExistence type="predicted"/>
<dbReference type="OrthoDB" id="976756at2"/>
<gene>
    <name evidence="3" type="ORF">CRP01_40395</name>
</gene>
<dbReference type="Gene3D" id="2.180.10.10">
    <property type="entry name" value="RHS repeat-associated core"/>
    <property type="match status" value="1"/>
</dbReference>
<dbReference type="InterPro" id="IPR050708">
    <property type="entry name" value="T6SS_VgrG/RHS"/>
</dbReference>
<accession>A0A2D0MX19</accession>
<keyword evidence="4" id="KW-1185">Reference proteome</keyword>
<reference evidence="3 4" key="1">
    <citation type="submission" date="2017-10" db="EMBL/GenBank/DDBJ databases">
        <title>The draft genome sequence of Lewinella nigricans NBRC 102662.</title>
        <authorList>
            <person name="Wang K."/>
        </authorList>
    </citation>
    <scope>NUCLEOTIDE SEQUENCE [LARGE SCALE GENOMIC DNA]</scope>
    <source>
        <strain evidence="3 4">NBRC 102662</strain>
    </source>
</reference>
<evidence type="ECO:0000313" key="4">
    <source>
        <dbReference type="Proteomes" id="UP000223913"/>
    </source>
</evidence>
<dbReference type="PANTHER" id="PTHR32305:SF15">
    <property type="entry name" value="PROTEIN RHSA-RELATED"/>
    <property type="match status" value="1"/>
</dbReference>
<evidence type="ECO:0000313" key="3">
    <source>
        <dbReference type="EMBL" id="PHN00804.1"/>
    </source>
</evidence>
<dbReference type="PANTHER" id="PTHR32305">
    <property type="match status" value="1"/>
</dbReference>
<dbReference type="InterPro" id="IPR045619">
    <property type="entry name" value="DUF6443"/>
</dbReference>